<sequence length="371" mass="41194">MPPRNSPLYSAPNSPAQIIWAQAPTVLQQGTQVVLNGRTLTGAWSQWQQGNETRFWMSDAGLMQILGVELLSSNDLARQPIQWFSPSPAPTLSLPTRLSNQYRYLDLSELASRNGWRIQAQGNTLNITSTPATFVGIRQGKQAWGDRIVIDLDRATPWQVVQQGQSLTLTLDAQVSPALVKAFKPLPGNRLTSLKLSNNGNVVTLQVGLPAVSDRPRVWTLSNPNRLIIDVRAVALEEKNILWAPGVRWRQQQVALGSSAFPVIWLEVDPRQAEIALKPIWSNPQTQVGTAPLVDTARIWQTAAAINAGFFNRNNQLPLGAIRRDNRWLSGPILNRGAMAWSDRGEFKIVPPQPPRNPRNDRRKPPPDPLS</sequence>
<evidence type="ECO:0000313" key="1">
    <source>
        <dbReference type="EMBL" id="XPM63807.1"/>
    </source>
</evidence>
<gene>
    <name evidence="1" type="ORF">BH720_032295</name>
</gene>
<protein>
    <submittedName>
        <fullName evidence="1">Uncharacterized protein</fullName>
    </submittedName>
</protein>
<name>A0ACD5GSE8_9CYAN</name>
<evidence type="ECO:0000313" key="2">
    <source>
        <dbReference type="Proteomes" id="UP000095472"/>
    </source>
</evidence>
<organism evidence="1 2">
    <name type="scientific">Desertifilum tharense IPPAS B-1220</name>
    <dbReference type="NCBI Taxonomy" id="1781255"/>
    <lineage>
        <taxon>Bacteria</taxon>
        <taxon>Bacillati</taxon>
        <taxon>Cyanobacteriota</taxon>
        <taxon>Cyanophyceae</taxon>
        <taxon>Desertifilales</taxon>
        <taxon>Desertifilaceae</taxon>
        <taxon>Desertifilum</taxon>
    </lineage>
</organism>
<dbReference type="Proteomes" id="UP000095472">
    <property type="component" value="Chromosome"/>
</dbReference>
<keyword evidence="2" id="KW-1185">Reference proteome</keyword>
<reference evidence="1 2" key="1">
    <citation type="journal article" date="2016" name="Genome Announc.">
        <title>Draft Genome Sequence of the Thermotolerant Cyanobacterium Desertifilum sp. IPPAS B-1220.</title>
        <authorList>
            <person name="Mironov K.S."/>
            <person name="Sinetova M.A."/>
            <person name="Bolatkhan K."/>
            <person name="Zayadan B.K."/>
            <person name="Ustinova V.V."/>
            <person name="Kupriyanova E.V."/>
            <person name="Skrypnik A.N."/>
            <person name="Gogoleva N.E."/>
            <person name="Gogolev Y.V."/>
            <person name="Los D.A."/>
        </authorList>
    </citation>
    <scope>NUCLEOTIDE SEQUENCE [LARGE SCALE GENOMIC DNA]</scope>
    <source>
        <strain evidence="1 2">IPPAS B-1220</strain>
    </source>
</reference>
<proteinExistence type="predicted"/>
<dbReference type="EMBL" id="CP182909">
    <property type="protein sequence ID" value="XPM63807.1"/>
    <property type="molecule type" value="Genomic_DNA"/>
</dbReference>
<accession>A0ACD5GSE8</accession>